<feature type="compositionally biased region" description="Low complexity" evidence="9">
    <location>
        <begin position="252"/>
        <end position="265"/>
    </location>
</feature>
<dbReference type="RefSeq" id="XP_021082811.1">
    <property type="nucleotide sequence ID" value="XM_021227152.1"/>
</dbReference>
<feature type="compositionally biased region" description="Polar residues" evidence="9">
    <location>
        <begin position="353"/>
        <end position="366"/>
    </location>
</feature>
<feature type="domain" description="RING-CH-type" evidence="10">
    <location>
        <begin position="633"/>
        <end position="703"/>
    </location>
</feature>
<dbReference type="RefSeq" id="XP_040605839.1">
    <property type="nucleotide sequence ID" value="XM_040749905.1"/>
</dbReference>
<evidence type="ECO:0000313" key="11">
    <source>
        <dbReference type="Proteomes" id="UP000886700"/>
    </source>
</evidence>
<keyword evidence="6" id="KW-0863">Zinc-finger</keyword>
<sequence length="828" mass="92223">MLHEARDRQKFVSDVQYLRDMQHKVDSEYQACLKRQEFKKDSNEKKQDQLWGKDTSDRSRTSSGSSSKQSSSEEDSLSEPRSSTKLPTAKCEPKLPAIGQTSVKQKHKSTMTPKKPEKVSTSKPSPAAQAPKILSRKRRPNLGRLTVSPEMHSPRASGERSRQKPQLSAKALLGADPIVQPESPMCANETKLKRPTLERRNLASSSELSRTGGKPLERQKKGDPSVRSQNEPHAAFSQTFQPMNGSQVLSETLGPPLLPTPVVGPRRAPFRFHDEDFYSALSLNSEQENYDTEEETRMEEELLLVRMRSPPSHKRSRFLGTSATQNRNVEENAENLRGNSVRWSKANPGSPGKSGTTEPVSKQPSAEQRVIQDSRLRGELATENSSGDQGDEKTALSGDATSNDVIRDSAEDGSSDCPMEARPEAHHHERDWQSYLHGSRNSFNCLLSGRPIAPRSSMNMSYNTHGPLLHSALIDDIPANLSMSSILVPSSDIEENLRFNVRRPLSPIRNRNPVATAENHTDDIRGEEMTASTSQAQGSPLLAEDLSNPQSSETLGNSPSSSTRQHLQGHFYMPGSLPESIPFTFFAVSDFPNQNDHEDSIRIHGVNDEKGATEIKADPEKLRKLQESLLEEDSEEEGDLCRICQIAGGSPTNPLLEPCGCVGSLQFVHQECLKKWLKVKITSGADLGTVKTCEMCKQSLLVDLDDFNMTEFYHKHQQFRQAQSELMNSGLYLVLLLYLYEQRFAELMTLNYRRASRERVPSREMVMKAVFTQAGSSSEVEECSRDRSTRMPSLRPPCVPSSLLFTETEANVFTVAILTCATPFRGLA</sequence>
<keyword evidence="4" id="KW-0808">Transferase</keyword>
<feature type="compositionally biased region" description="Basic and acidic residues" evidence="9">
    <location>
        <begin position="36"/>
        <end position="48"/>
    </location>
</feature>
<evidence type="ECO:0000313" key="12">
    <source>
        <dbReference type="RefSeq" id="XP_021082811.1"/>
    </source>
</evidence>
<evidence type="ECO:0000256" key="4">
    <source>
        <dbReference type="ARBA" id="ARBA00022679"/>
    </source>
</evidence>
<dbReference type="KEGG" id="maua:101825733"/>
<feature type="compositionally biased region" description="Basic and acidic residues" evidence="9">
    <location>
        <begin position="215"/>
        <end position="224"/>
    </location>
</feature>
<dbReference type="InterPro" id="IPR013083">
    <property type="entry name" value="Znf_RING/FYVE/PHD"/>
</dbReference>
<feature type="compositionally biased region" description="Basic and acidic residues" evidence="9">
    <location>
        <begin position="370"/>
        <end position="380"/>
    </location>
</feature>
<feature type="region of interest" description="Disordered" evidence="9">
    <location>
        <begin position="509"/>
        <end position="573"/>
    </location>
</feature>
<reference evidence="12" key="1">
    <citation type="submission" date="2025-04" db="UniProtKB">
        <authorList>
            <consortium name="RefSeq"/>
        </authorList>
    </citation>
    <scope>IDENTIFICATION</scope>
    <source>
        <tissue evidence="13 14">Liver</tissue>
    </source>
</reference>
<evidence type="ECO:0000313" key="14">
    <source>
        <dbReference type="RefSeq" id="XP_040605839.1"/>
    </source>
</evidence>
<dbReference type="Pfam" id="PF12906">
    <property type="entry name" value="RINGv"/>
    <property type="match status" value="1"/>
</dbReference>
<evidence type="ECO:0000256" key="8">
    <source>
        <dbReference type="ARBA" id="ARBA00022833"/>
    </source>
</evidence>
<feature type="compositionally biased region" description="Polar residues" evidence="9">
    <location>
        <begin position="226"/>
        <end position="250"/>
    </location>
</feature>
<evidence type="ECO:0000256" key="9">
    <source>
        <dbReference type="SAM" id="MobiDB-lite"/>
    </source>
</evidence>
<dbReference type="GO" id="GO:0061630">
    <property type="term" value="F:ubiquitin protein ligase activity"/>
    <property type="evidence" value="ECO:0007669"/>
    <property type="project" value="UniProtKB-EC"/>
</dbReference>
<keyword evidence="11" id="KW-1185">Reference proteome</keyword>
<evidence type="ECO:0000256" key="3">
    <source>
        <dbReference type="ARBA" id="ARBA00012483"/>
    </source>
</evidence>
<dbReference type="SUPFAM" id="SSF57850">
    <property type="entry name" value="RING/U-box"/>
    <property type="match status" value="1"/>
</dbReference>
<comment type="catalytic activity">
    <reaction evidence="1">
        <text>S-ubiquitinyl-[E2 ubiquitin-conjugating enzyme]-L-cysteine + [acceptor protein]-L-lysine = [E2 ubiquitin-conjugating enzyme]-L-cysteine + N(6)-ubiquitinyl-[acceptor protein]-L-lysine.</text>
        <dbReference type="EC" id="2.3.2.27"/>
    </reaction>
</comment>
<evidence type="ECO:0000256" key="6">
    <source>
        <dbReference type="ARBA" id="ARBA00022771"/>
    </source>
</evidence>
<keyword evidence="5" id="KW-0479">Metal-binding</keyword>
<keyword evidence="8" id="KW-0862">Zinc</keyword>
<dbReference type="InterPro" id="IPR011016">
    <property type="entry name" value="Znf_RING-CH"/>
</dbReference>
<feature type="compositionally biased region" description="Low complexity" evidence="9">
    <location>
        <begin position="61"/>
        <end position="70"/>
    </location>
</feature>
<dbReference type="GO" id="GO:0008270">
    <property type="term" value="F:zinc ion binding"/>
    <property type="evidence" value="ECO:0007669"/>
    <property type="project" value="UniProtKB-KW"/>
</dbReference>
<feature type="compositionally biased region" description="Basic and acidic residues" evidence="9">
    <location>
        <begin position="190"/>
        <end position="201"/>
    </location>
</feature>
<evidence type="ECO:0000256" key="5">
    <source>
        <dbReference type="ARBA" id="ARBA00022723"/>
    </source>
</evidence>
<dbReference type="AlphaFoldDB" id="A0A3Q0CQ31"/>
<dbReference type="InterPro" id="IPR052297">
    <property type="entry name" value="RING-CH-type_E3_ubiq-ligase"/>
</dbReference>
<dbReference type="RefSeq" id="XP_040605838.1">
    <property type="nucleotide sequence ID" value="XM_040749904.1"/>
</dbReference>
<evidence type="ECO:0000259" key="10">
    <source>
        <dbReference type="PROSITE" id="PS51292"/>
    </source>
</evidence>
<feature type="region of interest" description="Disordered" evidence="9">
    <location>
        <begin position="36"/>
        <end position="268"/>
    </location>
</feature>
<gene>
    <name evidence="12" type="primary">March10</name>
    <name evidence="13 14" type="synonym">Marchf10</name>
</gene>
<feature type="compositionally biased region" description="Basic and acidic residues" evidence="9">
    <location>
        <begin position="519"/>
        <end position="528"/>
    </location>
</feature>
<feature type="region of interest" description="Disordered" evidence="9">
    <location>
        <begin position="307"/>
        <end position="430"/>
    </location>
</feature>
<dbReference type="OrthoDB" id="264354at2759"/>
<dbReference type="PROSITE" id="PS51292">
    <property type="entry name" value="ZF_RING_CH"/>
    <property type="match status" value="1"/>
</dbReference>
<dbReference type="PANTHER" id="PTHR14471">
    <property type="entry name" value="MARCH7/10 E3 UBIQUITIN PROTEIN LIGASE FAMILY MEMBER"/>
    <property type="match status" value="1"/>
</dbReference>
<keyword evidence="7" id="KW-0833">Ubl conjugation pathway</keyword>
<dbReference type="Gene3D" id="3.30.40.10">
    <property type="entry name" value="Zinc/RING finger domain, C3HC4 (zinc finger)"/>
    <property type="match status" value="1"/>
</dbReference>
<evidence type="ECO:0000313" key="13">
    <source>
        <dbReference type="RefSeq" id="XP_040605838.1"/>
    </source>
</evidence>
<protein>
    <recommendedName>
        <fullName evidence="3">RING-type E3 ubiquitin transferase</fullName>
        <ecNumber evidence="3">2.3.2.27</ecNumber>
    </recommendedName>
</protein>
<dbReference type="EC" id="2.3.2.27" evidence="3"/>
<proteinExistence type="predicted"/>
<feature type="compositionally biased region" description="Basic and acidic residues" evidence="9">
    <location>
        <begin position="419"/>
        <end position="430"/>
    </location>
</feature>
<feature type="compositionally biased region" description="Polar residues" evidence="9">
    <location>
        <begin position="547"/>
        <end position="566"/>
    </location>
</feature>
<name>A0A3Q0CQ31_MESAU</name>
<dbReference type="Proteomes" id="UP000886700">
    <property type="component" value="Unplaced"/>
</dbReference>
<accession>A0A3Q0CQ31</accession>
<comment type="pathway">
    <text evidence="2">Protein modification; protein ubiquitination.</text>
</comment>
<evidence type="ECO:0000256" key="7">
    <source>
        <dbReference type="ARBA" id="ARBA00022786"/>
    </source>
</evidence>
<dbReference type="PANTHER" id="PTHR14471:SF5">
    <property type="entry name" value="E3 UBIQUITIN-PROTEIN LIGASE MARCHF10-RELATED"/>
    <property type="match status" value="1"/>
</dbReference>
<evidence type="ECO:0000256" key="2">
    <source>
        <dbReference type="ARBA" id="ARBA00004906"/>
    </source>
</evidence>
<dbReference type="SMART" id="SM00744">
    <property type="entry name" value="RINGv"/>
    <property type="match status" value="1"/>
</dbReference>
<organism evidence="11 12">
    <name type="scientific">Mesocricetus auratus</name>
    <name type="common">Golden hamster</name>
    <dbReference type="NCBI Taxonomy" id="10036"/>
    <lineage>
        <taxon>Eukaryota</taxon>
        <taxon>Metazoa</taxon>
        <taxon>Chordata</taxon>
        <taxon>Craniata</taxon>
        <taxon>Vertebrata</taxon>
        <taxon>Euteleostomi</taxon>
        <taxon>Mammalia</taxon>
        <taxon>Eutheria</taxon>
        <taxon>Euarchontoglires</taxon>
        <taxon>Glires</taxon>
        <taxon>Rodentia</taxon>
        <taxon>Myomorpha</taxon>
        <taxon>Muroidea</taxon>
        <taxon>Cricetidae</taxon>
        <taxon>Cricetinae</taxon>
        <taxon>Mesocricetus</taxon>
    </lineage>
</organism>
<evidence type="ECO:0000256" key="1">
    <source>
        <dbReference type="ARBA" id="ARBA00000900"/>
    </source>
</evidence>